<name>A0A1V8SCV6_9PEZI</name>
<dbReference type="OrthoDB" id="4436466at2759"/>
<dbReference type="Proteomes" id="UP000192596">
    <property type="component" value="Unassembled WGS sequence"/>
</dbReference>
<dbReference type="AlphaFoldDB" id="A0A1V8SCV6"/>
<gene>
    <name evidence="1" type="ORF">B0A48_17184</name>
</gene>
<evidence type="ECO:0000313" key="2">
    <source>
        <dbReference type="Proteomes" id="UP000192596"/>
    </source>
</evidence>
<dbReference type="EMBL" id="NAJO01000062">
    <property type="protein sequence ID" value="OQN96760.1"/>
    <property type="molecule type" value="Genomic_DNA"/>
</dbReference>
<reference evidence="2" key="1">
    <citation type="submission" date="2017-03" db="EMBL/GenBank/DDBJ databases">
        <title>Genomes of endolithic fungi from Antarctica.</title>
        <authorList>
            <person name="Coleine C."/>
            <person name="Masonjones S."/>
            <person name="Stajich J.E."/>
        </authorList>
    </citation>
    <scope>NUCLEOTIDE SEQUENCE [LARGE SCALE GENOMIC DNA]</scope>
    <source>
        <strain evidence="2">CCFEE 5527</strain>
    </source>
</reference>
<comment type="caution">
    <text evidence="1">The sequence shown here is derived from an EMBL/GenBank/DDBJ whole genome shotgun (WGS) entry which is preliminary data.</text>
</comment>
<protein>
    <submittedName>
        <fullName evidence="1">Uncharacterized protein</fullName>
    </submittedName>
</protein>
<proteinExistence type="predicted"/>
<organism evidence="1 2">
    <name type="scientific">Cryoendolithus antarcticus</name>
    <dbReference type="NCBI Taxonomy" id="1507870"/>
    <lineage>
        <taxon>Eukaryota</taxon>
        <taxon>Fungi</taxon>
        <taxon>Dikarya</taxon>
        <taxon>Ascomycota</taxon>
        <taxon>Pezizomycotina</taxon>
        <taxon>Dothideomycetes</taxon>
        <taxon>Dothideomycetidae</taxon>
        <taxon>Cladosporiales</taxon>
        <taxon>Cladosporiaceae</taxon>
        <taxon>Cryoendolithus</taxon>
    </lineage>
</organism>
<accession>A0A1V8SCV6</accession>
<dbReference type="STRING" id="1507870.A0A1V8SCV6"/>
<sequence>MGLITKTIGLTGWASLAAAGTFVAFTRKSRIENIPPTDYIFNSTLFRRYNPNNSPVTQDICIRRVPLATIKPELLEAEGKLAEAFCAGVWSGIGFRYQRRFLEKKWRGSKTADQLWDQKDLAASSYDVGTKLVDHFEVVSKTPTSIIVRCGDSPTITEVRESDGLFEMTAEIKTEEGVAEFGLKSVFYNGLKGFEGTDQPMPWHVQWLHQLYDKVLMESAVRTLKP</sequence>
<evidence type="ECO:0000313" key="1">
    <source>
        <dbReference type="EMBL" id="OQN96760.1"/>
    </source>
</evidence>
<keyword evidence="2" id="KW-1185">Reference proteome</keyword>
<dbReference type="InParanoid" id="A0A1V8SCV6"/>